<dbReference type="AlphaFoldDB" id="A0A4R2P427"/>
<dbReference type="Proteomes" id="UP000294564">
    <property type="component" value="Unassembled WGS sequence"/>
</dbReference>
<dbReference type="SUPFAM" id="SSF51735">
    <property type="entry name" value="NAD(P)-binding Rossmann-fold domains"/>
    <property type="match status" value="1"/>
</dbReference>
<dbReference type="InterPro" id="IPR036291">
    <property type="entry name" value="NAD(P)-bd_dom_sf"/>
</dbReference>
<accession>A0A4R2P427</accession>
<evidence type="ECO:0000313" key="3">
    <source>
        <dbReference type="Proteomes" id="UP000294564"/>
    </source>
</evidence>
<dbReference type="Pfam" id="PF13460">
    <property type="entry name" value="NAD_binding_10"/>
    <property type="match status" value="1"/>
</dbReference>
<name>A0A4R2P427_9FLAO</name>
<protein>
    <submittedName>
        <fullName evidence="2">Uncharacterized protein YbjT (DUF2867 family)</fullName>
    </submittedName>
</protein>
<feature type="domain" description="NAD(P)-binding" evidence="1">
    <location>
        <begin position="7"/>
        <end position="169"/>
    </location>
</feature>
<organism evidence="2 3">
    <name type="scientific">Tenacibaculum skagerrakense</name>
    <dbReference type="NCBI Taxonomy" id="186571"/>
    <lineage>
        <taxon>Bacteria</taxon>
        <taxon>Pseudomonadati</taxon>
        <taxon>Bacteroidota</taxon>
        <taxon>Flavobacteriia</taxon>
        <taxon>Flavobacteriales</taxon>
        <taxon>Flavobacteriaceae</taxon>
        <taxon>Tenacibaculum</taxon>
    </lineage>
</organism>
<comment type="caution">
    <text evidence="2">The sequence shown here is derived from an EMBL/GenBank/DDBJ whole genome shotgun (WGS) entry which is preliminary data.</text>
</comment>
<dbReference type="EMBL" id="SLXM01000001">
    <property type="protein sequence ID" value="TCP28681.1"/>
    <property type="molecule type" value="Genomic_DNA"/>
</dbReference>
<dbReference type="RefSeq" id="WP_132793243.1">
    <property type="nucleotide sequence ID" value="NZ_SLXM01000001.1"/>
</dbReference>
<evidence type="ECO:0000259" key="1">
    <source>
        <dbReference type="Pfam" id="PF13460"/>
    </source>
</evidence>
<dbReference type="InterPro" id="IPR016040">
    <property type="entry name" value="NAD(P)-bd_dom"/>
</dbReference>
<keyword evidence="3" id="KW-1185">Reference proteome</keyword>
<gene>
    <name evidence="2" type="ORF">EV195_101862</name>
</gene>
<dbReference type="PANTHER" id="PTHR43162:SF1">
    <property type="entry name" value="PRESTALK A DIFFERENTIATION PROTEIN A"/>
    <property type="match status" value="1"/>
</dbReference>
<reference evidence="2 3" key="1">
    <citation type="submission" date="2019-03" db="EMBL/GenBank/DDBJ databases">
        <title>Genomic Encyclopedia of Type Strains, Phase IV (KMG-IV): sequencing the most valuable type-strain genomes for metagenomic binning, comparative biology and taxonomic classification.</title>
        <authorList>
            <person name="Goeker M."/>
        </authorList>
    </citation>
    <scope>NUCLEOTIDE SEQUENCE [LARGE SCALE GENOMIC DNA]</scope>
    <source>
        <strain evidence="2 3">DSM 14836</strain>
    </source>
</reference>
<dbReference type="OrthoDB" id="9776016at2"/>
<dbReference type="PANTHER" id="PTHR43162">
    <property type="match status" value="1"/>
</dbReference>
<proteinExistence type="predicted"/>
<evidence type="ECO:0000313" key="2">
    <source>
        <dbReference type="EMBL" id="TCP28681.1"/>
    </source>
</evidence>
<dbReference type="Gene3D" id="3.40.50.720">
    <property type="entry name" value="NAD(P)-binding Rossmann-like Domain"/>
    <property type="match status" value="1"/>
</dbReference>
<sequence>MKILIIGASGMIAQQTIKELSKAGNELRLFSRGIKSENYPTHEVTPGDVLKKSDLENAITGCDAIHITINTPDEALAVQNIVSIAKMKNIKRISYVSGATVCKENSWFSMVGNKYKAEQLLKSSGIPYMIFRPTWFMESLDMMIQNGKANVMGKQPLKIHWISAKDFAKQLSKAYAIKESLNKEFYSYGPEKFTLKEALEQYIKVKHANIKKVSNVPFGLLKFIAFITENKELKNIIPMFEYFDKTKEVGSSYNTNRLLGQPTITLSDWLIQ</sequence>
<dbReference type="InterPro" id="IPR051604">
    <property type="entry name" value="Ergot_Alk_Oxidoreductase"/>
</dbReference>